<dbReference type="RefSeq" id="WP_021281118.1">
    <property type="nucleotide sequence ID" value="NZ_JAGGLL010000027.1"/>
</dbReference>
<dbReference type="Pfam" id="PF00583">
    <property type="entry name" value="Acetyltransf_1"/>
    <property type="match status" value="1"/>
</dbReference>
<proteinExistence type="predicted"/>
<dbReference type="EMBL" id="JAGGLL010000027">
    <property type="protein sequence ID" value="MBP2023332.1"/>
    <property type="molecule type" value="Genomic_DNA"/>
</dbReference>
<reference evidence="2 3" key="1">
    <citation type="submission" date="2021-03" db="EMBL/GenBank/DDBJ databases">
        <title>Genomic Encyclopedia of Type Strains, Phase IV (KMG-IV): sequencing the most valuable type-strain genomes for metagenomic binning, comparative biology and taxonomic classification.</title>
        <authorList>
            <person name="Goeker M."/>
        </authorList>
    </citation>
    <scope>NUCLEOTIDE SEQUENCE [LARGE SCALE GENOMIC DNA]</scope>
    <source>
        <strain evidence="2 3">DSM 28650</strain>
    </source>
</reference>
<dbReference type="Proteomes" id="UP001519308">
    <property type="component" value="Unassembled WGS sequence"/>
</dbReference>
<dbReference type="PROSITE" id="PS51186">
    <property type="entry name" value="GNAT"/>
    <property type="match status" value="1"/>
</dbReference>
<dbReference type="InterPro" id="IPR000182">
    <property type="entry name" value="GNAT_dom"/>
</dbReference>
<evidence type="ECO:0000313" key="2">
    <source>
        <dbReference type="EMBL" id="MBP2023332.1"/>
    </source>
</evidence>
<dbReference type="SUPFAM" id="SSF55729">
    <property type="entry name" value="Acyl-CoA N-acyltransferases (Nat)"/>
    <property type="match status" value="1"/>
</dbReference>
<evidence type="ECO:0000313" key="3">
    <source>
        <dbReference type="Proteomes" id="UP001519308"/>
    </source>
</evidence>
<protein>
    <submittedName>
        <fullName evidence="2">GNAT superfamily N-acetyltransferase</fullName>
    </submittedName>
</protein>
<name>A0ABS4K6D2_9CLOT</name>
<evidence type="ECO:0000259" key="1">
    <source>
        <dbReference type="PROSITE" id="PS51186"/>
    </source>
</evidence>
<dbReference type="CDD" id="cd04301">
    <property type="entry name" value="NAT_SF"/>
    <property type="match status" value="1"/>
</dbReference>
<gene>
    <name evidence="2" type="ORF">J2Z44_003169</name>
</gene>
<sequence length="166" mass="19467">MGIRIGLIEEMQELWENSNSPTCRYFTKGMQQGNIEFWTVEDENSKELVGELYIFWDSEDKDEANGKGRAYLCAFRIHKDYRGLGYGKKLMMRVLDRVRERGFNEVTIGVDNDDVERLTSMYSCWGFSELIKYQYTDYHYIGKDGKPVTYEVPFGLYLNKLGKGEK</sequence>
<comment type="caution">
    <text evidence="2">The sequence shown here is derived from an EMBL/GenBank/DDBJ whole genome shotgun (WGS) entry which is preliminary data.</text>
</comment>
<dbReference type="InterPro" id="IPR016181">
    <property type="entry name" value="Acyl_CoA_acyltransferase"/>
</dbReference>
<keyword evidence="3" id="KW-1185">Reference proteome</keyword>
<organism evidence="2 3">
    <name type="scientific">Clostridium punense</name>
    <dbReference type="NCBI Taxonomy" id="1054297"/>
    <lineage>
        <taxon>Bacteria</taxon>
        <taxon>Bacillati</taxon>
        <taxon>Bacillota</taxon>
        <taxon>Clostridia</taxon>
        <taxon>Eubacteriales</taxon>
        <taxon>Clostridiaceae</taxon>
        <taxon>Clostridium</taxon>
    </lineage>
</organism>
<dbReference type="Gene3D" id="3.40.630.30">
    <property type="match status" value="1"/>
</dbReference>
<feature type="domain" description="N-acetyltransferase" evidence="1">
    <location>
        <begin position="1"/>
        <end position="159"/>
    </location>
</feature>
<accession>A0ABS4K6D2</accession>